<sequence>MRKAAAISLRIEPEIKTRLESLARVTRRSKSFLVEDALEAYLGVNEWQIRGIMEAVQEADSLGAEWTSHEDLKAAWEARRDQMA</sequence>
<proteinExistence type="predicted"/>
<dbReference type="Proteomes" id="UP000006732">
    <property type="component" value="Plasmid pPRO2"/>
</dbReference>
<dbReference type="HOGENOM" id="CLU_155311_5_3_7"/>
<dbReference type="AlphaFoldDB" id="A0R863"/>
<dbReference type="KEGG" id="ppd:Ppro_3842"/>
<dbReference type="InterPro" id="IPR002145">
    <property type="entry name" value="CopG"/>
</dbReference>
<dbReference type="SUPFAM" id="SSF47598">
    <property type="entry name" value="Ribbon-helix-helix"/>
    <property type="match status" value="1"/>
</dbReference>
<dbReference type="PANTHER" id="PTHR40688:SF2">
    <property type="entry name" value="RIBBON-HELIX-HELIX PROTEIN COPG DOMAIN-CONTAINING PROTEIN"/>
    <property type="match status" value="1"/>
</dbReference>
<organism evidence="2 3">
    <name type="scientific">Pelobacter propionicus (strain DSM 2379 / NBRC 103807 / OttBd1)</name>
    <dbReference type="NCBI Taxonomy" id="338966"/>
    <lineage>
        <taxon>Bacteria</taxon>
        <taxon>Pseudomonadati</taxon>
        <taxon>Thermodesulfobacteriota</taxon>
        <taxon>Desulfuromonadia</taxon>
        <taxon>Desulfuromonadales</taxon>
        <taxon>Desulfuromonadaceae</taxon>
        <taxon>Pelobacter</taxon>
    </lineage>
</organism>
<keyword evidence="3" id="KW-1185">Reference proteome</keyword>
<geneLocation type="plasmid" evidence="2 3">
    <name>pPRO2</name>
</geneLocation>
<dbReference type="EMBL" id="CP000484">
    <property type="protein sequence ID" value="ABL01430.1"/>
    <property type="molecule type" value="Genomic_DNA"/>
</dbReference>
<evidence type="ECO:0000313" key="2">
    <source>
        <dbReference type="EMBL" id="ABL01430.1"/>
    </source>
</evidence>
<dbReference type="Pfam" id="PF01402">
    <property type="entry name" value="RHH_1"/>
    <property type="match status" value="1"/>
</dbReference>
<feature type="domain" description="Ribbon-helix-helix protein CopG" evidence="1">
    <location>
        <begin position="7"/>
        <end position="42"/>
    </location>
</feature>
<dbReference type="OrthoDB" id="9812023at2"/>
<evidence type="ECO:0000259" key="1">
    <source>
        <dbReference type="Pfam" id="PF01402"/>
    </source>
</evidence>
<evidence type="ECO:0000313" key="3">
    <source>
        <dbReference type="Proteomes" id="UP000006732"/>
    </source>
</evidence>
<dbReference type="GO" id="GO:0006355">
    <property type="term" value="P:regulation of DNA-templated transcription"/>
    <property type="evidence" value="ECO:0007669"/>
    <property type="project" value="InterPro"/>
</dbReference>
<dbReference type="InterPro" id="IPR010985">
    <property type="entry name" value="Ribbon_hlx_hlx"/>
</dbReference>
<protein>
    <submittedName>
        <fullName evidence="2">Transcriptional regulator, CopG family</fullName>
    </submittedName>
</protein>
<dbReference type="InterPro" id="IPR052991">
    <property type="entry name" value="Non-func_TypeII_TA_Antitoxin"/>
</dbReference>
<gene>
    <name evidence="2" type="ordered locus">Ppro_3842</name>
</gene>
<dbReference type="CDD" id="cd22233">
    <property type="entry name" value="RHH_CopAso-like"/>
    <property type="match status" value="1"/>
</dbReference>
<reference evidence="2 3" key="1">
    <citation type="submission" date="2006-10" db="EMBL/GenBank/DDBJ databases">
        <title>Complete sequence of plasmid pPRO2 of Pelobacter propionicus DSM 2379.</title>
        <authorList>
            <consortium name="US DOE Joint Genome Institute"/>
            <person name="Copeland A."/>
            <person name="Lucas S."/>
            <person name="Lapidus A."/>
            <person name="Barry K."/>
            <person name="Detter J.C."/>
            <person name="Glavina del Rio T."/>
            <person name="Hammon N."/>
            <person name="Israni S."/>
            <person name="Dalin E."/>
            <person name="Tice H."/>
            <person name="Pitluck S."/>
            <person name="Saunders E."/>
            <person name="Brettin T."/>
            <person name="Bruce D."/>
            <person name="Han C."/>
            <person name="Tapia R."/>
            <person name="Schmutz J."/>
            <person name="Larimer F."/>
            <person name="Land M."/>
            <person name="Hauser L."/>
            <person name="Kyrpides N."/>
            <person name="Kim E."/>
            <person name="Lovley D."/>
            <person name="Richardson P."/>
        </authorList>
    </citation>
    <scope>NUCLEOTIDE SEQUENCE [LARGE SCALE GENOMIC DNA]</scope>
    <source>
        <strain evidence="3">DSM 2379 / NBRC 103807 / OttBd1</strain>
        <plasmid evidence="3">Plasmid pPRO2</plasmid>
    </source>
</reference>
<dbReference type="PANTHER" id="PTHR40688">
    <property type="match status" value="1"/>
</dbReference>
<name>A0R863_PELPD</name>
<accession>A0R863</accession>
<dbReference type="RefSeq" id="WP_011733948.1">
    <property type="nucleotide sequence ID" value="NC_008608.1"/>
</dbReference>
<keyword evidence="2" id="KW-0614">Plasmid</keyword>